<evidence type="ECO:0000256" key="2">
    <source>
        <dbReference type="ARBA" id="ARBA00006084"/>
    </source>
</evidence>
<name>A0ABQ7JTK5_9FUNG</name>
<dbReference type="InterPro" id="IPR006789">
    <property type="entry name" value="ARPC5"/>
</dbReference>
<comment type="similarity">
    <text evidence="2 5">Belongs to the ARPC5 family.</text>
</comment>
<accession>A0ABQ7JTK5</accession>
<sequence>MAFRKIDIDALEEDAFGEEEIDFQEIGELRPVSDVESEVNTRAQEVRSLLQRGNFSEALTAALQNPPYGAPYHAAKARNTQTVMDAAYQVKVTDMTQVAKSLSPEEQDVLMKYLYAGMAAPEHYSSGHLLYWHEKLTEVAGQGCIVRVITDRRTV</sequence>
<evidence type="ECO:0000256" key="3">
    <source>
        <dbReference type="ARBA" id="ARBA00022490"/>
    </source>
</evidence>
<reference evidence="6 7" key="1">
    <citation type="journal article" date="2020" name="Fungal Divers.">
        <title>Resolving the Mortierellaceae phylogeny through synthesis of multi-gene phylogenetics and phylogenomics.</title>
        <authorList>
            <person name="Vandepol N."/>
            <person name="Liber J."/>
            <person name="Desiro A."/>
            <person name="Na H."/>
            <person name="Kennedy M."/>
            <person name="Barry K."/>
            <person name="Grigoriev I.V."/>
            <person name="Miller A.N."/>
            <person name="O'Donnell K."/>
            <person name="Stajich J.E."/>
            <person name="Bonito G."/>
        </authorList>
    </citation>
    <scope>NUCLEOTIDE SEQUENCE [LARGE SCALE GENOMIC DNA]</scope>
    <source>
        <strain evidence="6 7">AD045</strain>
    </source>
</reference>
<dbReference type="PIRSF" id="PIRSF039096">
    <property type="entry name" value="p16-ARC"/>
    <property type="match status" value="1"/>
</dbReference>
<organism evidence="6 7">
    <name type="scientific">Linnemannia gamsii</name>
    <dbReference type="NCBI Taxonomy" id="64522"/>
    <lineage>
        <taxon>Eukaryota</taxon>
        <taxon>Fungi</taxon>
        <taxon>Fungi incertae sedis</taxon>
        <taxon>Mucoromycota</taxon>
        <taxon>Mortierellomycotina</taxon>
        <taxon>Mortierellomycetes</taxon>
        <taxon>Mortierellales</taxon>
        <taxon>Mortierellaceae</taxon>
        <taxon>Linnemannia</taxon>
    </lineage>
</organism>
<evidence type="ECO:0000256" key="5">
    <source>
        <dbReference type="RuleBase" id="RU004301"/>
    </source>
</evidence>
<protein>
    <recommendedName>
        <fullName evidence="5">Actin-related protein 2/3 complex subunit 5</fullName>
    </recommendedName>
</protein>
<dbReference type="Pfam" id="PF04699">
    <property type="entry name" value="P16-Arc"/>
    <property type="match status" value="1"/>
</dbReference>
<gene>
    <name evidence="6" type="ORF">BGZ96_011106</name>
</gene>
<proteinExistence type="inferred from homology"/>
<comment type="caution">
    <text evidence="6">The sequence shown here is derived from an EMBL/GenBank/DDBJ whole genome shotgun (WGS) entry which is preliminary data.</text>
</comment>
<comment type="function">
    <text evidence="5">Functions as component of the Arp2/3 complex which is involved in regulation of actin polymerization and together with an activating nucleation-promoting factor (NPF) mediates the formation of branched actin networks. Arp2/3 complex plays a critical role in the control of cell morphogenesis via the modulation of cell polarity development.</text>
</comment>
<evidence type="ECO:0000313" key="7">
    <source>
        <dbReference type="Proteomes" id="UP001194696"/>
    </source>
</evidence>
<keyword evidence="3" id="KW-0963">Cytoplasm</keyword>
<keyword evidence="4 5" id="KW-0206">Cytoskeleton</keyword>
<evidence type="ECO:0000256" key="1">
    <source>
        <dbReference type="ARBA" id="ARBA00004245"/>
    </source>
</evidence>
<evidence type="ECO:0000256" key="4">
    <source>
        <dbReference type="ARBA" id="ARBA00023212"/>
    </source>
</evidence>
<dbReference type="InterPro" id="IPR036743">
    <property type="entry name" value="ARPC5_sf"/>
</dbReference>
<evidence type="ECO:0000313" key="6">
    <source>
        <dbReference type="EMBL" id="KAG0284538.1"/>
    </source>
</evidence>
<dbReference type="PANTHER" id="PTHR12644">
    <property type="entry name" value="ARP2/3 COMPLEX 16 KD SUBUNIT P16-ARC"/>
    <property type="match status" value="1"/>
</dbReference>
<comment type="subcellular location">
    <subcellularLocation>
        <location evidence="1">Cytoplasm</location>
        <location evidence="1">Cytoskeleton</location>
    </subcellularLocation>
</comment>
<dbReference type="EMBL" id="JAAAIM010000761">
    <property type="protein sequence ID" value="KAG0284538.1"/>
    <property type="molecule type" value="Genomic_DNA"/>
</dbReference>
<dbReference type="Proteomes" id="UP001194696">
    <property type="component" value="Unassembled WGS sequence"/>
</dbReference>
<dbReference type="SUPFAM" id="SSF69103">
    <property type="entry name" value="Arp2/3 complex 16 kDa subunit ARPC5"/>
    <property type="match status" value="1"/>
</dbReference>
<keyword evidence="7" id="KW-1185">Reference proteome</keyword>
<dbReference type="Gene3D" id="1.25.40.190">
    <property type="entry name" value="Actin-related protein 2/3 complex subunit 5"/>
    <property type="match status" value="1"/>
</dbReference>